<organism evidence="1">
    <name type="scientific">marine metagenome</name>
    <dbReference type="NCBI Taxonomy" id="408172"/>
    <lineage>
        <taxon>unclassified sequences</taxon>
        <taxon>metagenomes</taxon>
        <taxon>ecological metagenomes</taxon>
    </lineage>
</organism>
<dbReference type="AlphaFoldDB" id="A0A381UN87"/>
<name>A0A381UN87_9ZZZZ</name>
<dbReference type="EMBL" id="UINC01006776">
    <property type="protein sequence ID" value="SVA29570.1"/>
    <property type="molecule type" value="Genomic_DNA"/>
</dbReference>
<accession>A0A381UN87</accession>
<reference evidence="1" key="1">
    <citation type="submission" date="2018-05" db="EMBL/GenBank/DDBJ databases">
        <authorList>
            <person name="Lanie J.A."/>
            <person name="Ng W.-L."/>
            <person name="Kazmierczak K.M."/>
            <person name="Andrzejewski T.M."/>
            <person name="Davidsen T.M."/>
            <person name="Wayne K.J."/>
            <person name="Tettelin H."/>
            <person name="Glass J.I."/>
            <person name="Rusch D."/>
            <person name="Podicherti R."/>
            <person name="Tsui H.-C.T."/>
            <person name="Winkler M.E."/>
        </authorList>
    </citation>
    <scope>NUCLEOTIDE SEQUENCE</scope>
</reference>
<proteinExistence type="predicted"/>
<gene>
    <name evidence="1" type="ORF">METZ01_LOCUS82424</name>
</gene>
<protein>
    <submittedName>
        <fullName evidence="1">Uncharacterized protein</fullName>
    </submittedName>
</protein>
<feature type="non-terminal residue" evidence="1">
    <location>
        <position position="1"/>
    </location>
</feature>
<evidence type="ECO:0000313" key="1">
    <source>
        <dbReference type="EMBL" id="SVA29570.1"/>
    </source>
</evidence>
<sequence length="28" mass="3036">VGVQEDRYPPLDRLSSPLATVTVADYAC</sequence>